<dbReference type="PANTHER" id="PTHR23197">
    <property type="entry name" value="TARSH-RELATED FIBRONECTIN DOMAIN-CONTAINING"/>
    <property type="match status" value="1"/>
</dbReference>
<dbReference type="CDD" id="cd00063">
    <property type="entry name" value="FN3"/>
    <property type="match status" value="1"/>
</dbReference>
<name>A0A401P1P3_SCYTO</name>
<organism evidence="3 4">
    <name type="scientific">Scyliorhinus torazame</name>
    <name type="common">Cloudy catshark</name>
    <name type="synonym">Catulus torazame</name>
    <dbReference type="NCBI Taxonomy" id="75743"/>
    <lineage>
        <taxon>Eukaryota</taxon>
        <taxon>Metazoa</taxon>
        <taxon>Chordata</taxon>
        <taxon>Craniata</taxon>
        <taxon>Vertebrata</taxon>
        <taxon>Chondrichthyes</taxon>
        <taxon>Elasmobranchii</taxon>
        <taxon>Galeomorphii</taxon>
        <taxon>Galeoidea</taxon>
        <taxon>Carcharhiniformes</taxon>
        <taxon>Scyliorhinidae</taxon>
        <taxon>Scyliorhinus</taxon>
    </lineage>
</organism>
<dbReference type="InterPro" id="IPR036116">
    <property type="entry name" value="FN3_sf"/>
</dbReference>
<dbReference type="Gene3D" id="2.60.40.10">
    <property type="entry name" value="Immunoglobulins"/>
    <property type="match status" value="1"/>
</dbReference>
<feature type="compositionally biased region" description="Polar residues" evidence="1">
    <location>
        <begin position="289"/>
        <end position="303"/>
    </location>
</feature>
<dbReference type="AlphaFoldDB" id="A0A401P1P3"/>
<dbReference type="GO" id="GO:0010811">
    <property type="term" value="P:positive regulation of cell-substrate adhesion"/>
    <property type="evidence" value="ECO:0007669"/>
    <property type="project" value="TreeGrafter"/>
</dbReference>
<comment type="caution">
    <text evidence="3">The sequence shown here is derived from an EMBL/GenBank/DDBJ whole genome shotgun (WGS) entry which is preliminary data.</text>
</comment>
<dbReference type="GO" id="GO:0030198">
    <property type="term" value="P:extracellular matrix organization"/>
    <property type="evidence" value="ECO:0007669"/>
    <property type="project" value="TreeGrafter"/>
</dbReference>
<keyword evidence="4" id="KW-1185">Reference proteome</keyword>
<evidence type="ECO:0000256" key="1">
    <source>
        <dbReference type="SAM" id="MobiDB-lite"/>
    </source>
</evidence>
<feature type="compositionally biased region" description="Low complexity" evidence="1">
    <location>
        <begin position="312"/>
        <end position="323"/>
    </location>
</feature>
<dbReference type="Pfam" id="PF00041">
    <property type="entry name" value="fn3"/>
    <property type="match status" value="1"/>
</dbReference>
<feature type="non-terminal residue" evidence="3">
    <location>
        <position position="342"/>
    </location>
</feature>
<dbReference type="PANTHER" id="PTHR23197:SF10">
    <property type="entry name" value="TARGET OF NESH-SH3"/>
    <property type="match status" value="1"/>
</dbReference>
<dbReference type="SMART" id="SM00060">
    <property type="entry name" value="FN3"/>
    <property type="match status" value="1"/>
</dbReference>
<dbReference type="InterPro" id="IPR003961">
    <property type="entry name" value="FN3_dom"/>
</dbReference>
<reference evidence="3 4" key="1">
    <citation type="journal article" date="2018" name="Nat. Ecol. Evol.">
        <title>Shark genomes provide insights into elasmobranch evolution and the origin of vertebrates.</title>
        <authorList>
            <person name="Hara Y"/>
            <person name="Yamaguchi K"/>
            <person name="Onimaru K"/>
            <person name="Kadota M"/>
            <person name="Koyanagi M"/>
            <person name="Keeley SD"/>
            <person name="Tatsumi K"/>
            <person name="Tanaka K"/>
            <person name="Motone F"/>
            <person name="Kageyama Y"/>
            <person name="Nozu R"/>
            <person name="Adachi N"/>
            <person name="Nishimura O"/>
            <person name="Nakagawa R"/>
            <person name="Tanegashima C"/>
            <person name="Kiyatake I"/>
            <person name="Matsumoto R"/>
            <person name="Murakumo K"/>
            <person name="Nishida K"/>
            <person name="Terakita A"/>
            <person name="Kuratani S"/>
            <person name="Sato K"/>
            <person name="Hyodo S Kuraku.S."/>
        </authorList>
    </citation>
    <scope>NUCLEOTIDE SEQUENCE [LARGE SCALE GENOMIC DNA]</scope>
</reference>
<dbReference type="InterPro" id="IPR013783">
    <property type="entry name" value="Ig-like_fold"/>
</dbReference>
<sequence length="342" mass="38297">MSVKFLFVIFGGIVLTLVDNARIFPRVKRQSLKVRITAKEDSIVLQYLSPSPAIKLQGYILGYGGRFSKQNITLPDNGDPFEVDVEFNPKYLIAIHPVAEQSKATLKKKCKGKLDLQKPPQIMIATRTPTSVFLTWTNSFTGKVYPHVGKECADERHFTVRYREKERTKNWLYQCCPTSETMIDNLKPNTVYEFGVRVTKAKEEGVWSEPTNYVTTVTSSPTSTENDHRQKMSKKVSVNFSKGNHKNSRKSEPPGKTNIIGIKGKKGLATPKPARNGTNRIHIFPKKPNVNTEVVSGGQSVSDSADVHSGTSSSPKPLIPIKSEQTPDQFRAKGDRNKFKDK</sequence>
<protein>
    <recommendedName>
        <fullName evidence="2">Fibronectin type-III domain-containing protein</fullName>
    </recommendedName>
</protein>
<dbReference type="Proteomes" id="UP000288216">
    <property type="component" value="Unassembled WGS sequence"/>
</dbReference>
<dbReference type="STRING" id="75743.A0A401P1P3"/>
<dbReference type="OMA" id="LYQCCPT"/>
<dbReference type="PROSITE" id="PS50853">
    <property type="entry name" value="FN3"/>
    <property type="match status" value="1"/>
</dbReference>
<evidence type="ECO:0000259" key="2">
    <source>
        <dbReference type="PROSITE" id="PS50853"/>
    </source>
</evidence>
<evidence type="ECO:0000313" key="3">
    <source>
        <dbReference type="EMBL" id="GCB67046.1"/>
    </source>
</evidence>
<gene>
    <name evidence="3" type="ORF">scyTo_0013650</name>
</gene>
<accession>A0A401P1P3</accession>
<dbReference type="SUPFAM" id="SSF49265">
    <property type="entry name" value="Fibronectin type III"/>
    <property type="match status" value="1"/>
</dbReference>
<dbReference type="OrthoDB" id="6129306at2759"/>
<feature type="region of interest" description="Disordered" evidence="1">
    <location>
        <begin position="238"/>
        <end position="342"/>
    </location>
</feature>
<feature type="domain" description="Fibronectin type-III" evidence="2">
    <location>
        <begin position="118"/>
        <end position="221"/>
    </location>
</feature>
<evidence type="ECO:0000313" key="4">
    <source>
        <dbReference type="Proteomes" id="UP000288216"/>
    </source>
</evidence>
<dbReference type="EMBL" id="BFAA01007069">
    <property type="protein sequence ID" value="GCB67046.1"/>
    <property type="molecule type" value="Genomic_DNA"/>
</dbReference>
<feature type="compositionally biased region" description="Basic and acidic residues" evidence="1">
    <location>
        <begin position="330"/>
        <end position="342"/>
    </location>
</feature>
<proteinExistence type="predicted"/>